<protein>
    <submittedName>
        <fullName evidence="1">Uncharacterized protein</fullName>
    </submittedName>
</protein>
<dbReference type="Proteomes" id="UP000694044">
    <property type="component" value="Unassembled WGS sequence"/>
</dbReference>
<dbReference type="EMBL" id="JAGDFM010000021">
    <property type="protein sequence ID" value="KAG7391387.1"/>
    <property type="molecule type" value="Genomic_DNA"/>
</dbReference>
<dbReference type="AlphaFoldDB" id="A0A8T1WCI2"/>
<dbReference type="OrthoDB" id="146532at2759"/>
<evidence type="ECO:0000313" key="1">
    <source>
        <dbReference type="EMBL" id="KAG7391387.1"/>
    </source>
</evidence>
<reference evidence="1" key="1">
    <citation type="submission" date="2021-02" db="EMBL/GenBank/DDBJ databases">
        <authorList>
            <person name="Palmer J.M."/>
        </authorList>
    </citation>
    <scope>NUCLEOTIDE SEQUENCE</scope>
    <source>
        <strain evidence="1">SCRP734</strain>
    </source>
</reference>
<evidence type="ECO:0000313" key="2">
    <source>
        <dbReference type="Proteomes" id="UP000694044"/>
    </source>
</evidence>
<comment type="caution">
    <text evidence="1">The sequence shown here is derived from an EMBL/GenBank/DDBJ whole genome shotgun (WGS) entry which is preliminary data.</text>
</comment>
<organism evidence="1 2">
    <name type="scientific">Phytophthora pseudosyringae</name>
    <dbReference type="NCBI Taxonomy" id="221518"/>
    <lineage>
        <taxon>Eukaryota</taxon>
        <taxon>Sar</taxon>
        <taxon>Stramenopiles</taxon>
        <taxon>Oomycota</taxon>
        <taxon>Peronosporomycetes</taxon>
        <taxon>Peronosporales</taxon>
        <taxon>Peronosporaceae</taxon>
        <taxon>Phytophthora</taxon>
    </lineage>
</organism>
<keyword evidence="2" id="KW-1185">Reference proteome</keyword>
<proteinExistence type="predicted"/>
<gene>
    <name evidence="1" type="ORF">PHYPSEUDO_004922</name>
</gene>
<name>A0A8T1WCI2_9STRA</name>
<sequence>MCALLSISNKILLRCHHRYGAVVNGVTAVVNVTFVKIQAKYILLSQQLAEIELLVVRLRSLVSVQPVVDTTFAHSANDTVSDKCHGGRLQPDTLTLVDLDFFLVEFQDQKSDIVVVWPVNGQEACAKIAGSSGDERGVAHSEQDGGDSVRGWHVVAGASQQAVATGDGDRCG</sequence>
<accession>A0A8T1WCI2</accession>